<evidence type="ECO:0000256" key="7">
    <source>
        <dbReference type="ARBA" id="ARBA00023237"/>
    </source>
</evidence>
<dbReference type="RefSeq" id="WP_133461923.1">
    <property type="nucleotide sequence ID" value="NZ_SNVX01000014.1"/>
</dbReference>
<keyword evidence="7" id="KW-0998">Cell outer membrane</keyword>
<dbReference type="AlphaFoldDB" id="A0A4R6E7K1"/>
<sequence>MKKLALLCSGLLCTSLAHASALYFYEVATGPAGLANAGQAALAQDASTIASNPAGMTYLPDHMFTGGVQVIGGDINYQIDNSDMQSPGNVMDLTPSASGFYSQKINDNLYAGIGIYGNFGLGVDFGEWAGQGVIKKSNMIAMTVSPSLAYKLNDRVSIGASINANYGMFNLTRDVNGKDDKQKDHDWAASYRLGLLMNLTDQTRAGITWNSKTDYDFNIDETAHLPQGDYTLPISAQVNAPQQLMFSLVHDIDKQWSVMGDLGWQDWSEFGAPEIRVNGQKINNTNRLKDTWHTALGVQYRPTEQWRLNAGVAFDSTPYHSQSDTSLSLPTGDEWRFGTGAQYQITPASNIGFAVEYLHMQSSRVQSPAVVSGSYDHPYLWFANVNYSYQF</sequence>
<gene>
    <name evidence="9" type="ORF">EC847_11424</name>
</gene>
<dbReference type="EMBL" id="SNVX01000014">
    <property type="protein sequence ID" value="TDN53923.1"/>
    <property type="molecule type" value="Genomic_DNA"/>
</dbReference>
<evidence type="ECO:0000256" key="5">
    <source>
        <dbReference type="ARBA" id="ARBA00022729"/>
    </source>
</evidence>
<name>A0A4R6E7K1_SCAGO</name>
<dbReference type="Proteomes" id="UP000295530">
    <property type="component" value="Unassembled WGS sequence"/>
</dbReference>
<dbReference type="SUPFAM" id="SSF56935">
    <property type="entry name" value="Porins"/>
    <property type="match status" value="1"/>
</dbReference>
<reference evidence="9 10" key="1">
    <citation type="submission" date="2019-03" db="EMBL/GenBank/DDBJ databases">
        <title>Genomic analyses of the natural microbiome of Caenorhabditis elegans.</title>
        <authorList>
            <person name="Samuel B."/>
        </authorList>
    </citation>
    <scope>NUCLEOTIDE SEQUENCE [LARGE SCALE GENOMIC DNA]</scope>
    <source>
        <strain evidence="9 10">BIGb0156</strain>
    </source>
</reference>
<dbReference type="OrthoDB" id="19849at2"/>
<dbReference type="Gene3D" id="2.40.160.60">
    <property type="entry name" value="Outer membrane protein transport protein (OMPP1/FadL/TodX)"/>
    <property type="match status" value="1"/>
</dbReference>
<comment type="similarity">
    <text evidence="2">Belongs to the OmpP1/FadL family.</text>
</comment>
<evidence type="ECO:0000313" key="9">
    <source>
        <dbReference type="EMBL" id="TDN53923.1"/>
    </source>
</evidence>
<keyword evidence="3" id="KW-1134">Transmembrane beta strand</keyword>
<feature type="signal peptide" evidence="8">
    <location>
        <begin position="1"/>
        <end position="19"/>
    </location>
</feature>
<evidence type="ECO:0000256" key="8">
    <source>
        <dbReference type="SAM" id="SignalP"/>
    </source>
</evidence>
<evidence type="ECO:0000313" key="10">
    <source>
        <dbReference type="Proteomes" id="UP000295530"/>
    </source>
</evidence>
<keyword evidence="6" id="KW-0472">Membrane</keyword>
<accession>A0A4R6E7K1</accession>
<dbReference type="PANTHER" id="PTHR35093">
    <property type="entry name" value="OUTER MEMBRANE PROTEIN NMB0088-RELATED"/>
    <property type="match status" value="1"/>
</dbReference>
<dbReference type="GO" id="GO:0015483">
    <property type="term" value="F:long-chain fatty acid transporting porin activity"/>
    <property type="evidence" value="ECO:0007669"/>
    <property type="project" value="TreeGrafter"/>
</dbReference>
<keyword evidence="4" id="KW-0812">Transmembrane</keyword>
<comment type="subcellular location">
    <subcellularLocation>
        <location evidence="1">Cell outer membrane</location>
        <topology evidence="1">Multi-pass membrane protein</topology>
    </subcellularLocation>
</comment>
<proteinExistence type="inferred from homology"/>
<keyword evidence="5 8" id="KW-0732">Signal</keyword>
<dbReference type="Pfam" id="PF03349">
    <property type="entry name" value="Toluene_X"/>
    <property type="match status" value="1"/>
</dbReference>
<evidence type="ECO:0000256" key="6">
    <source>
        <dbReference type="ARBA" id="ARBA00023136"/>
    </source>
</evidence>
<keyword evidence="10" id="KW-1185">Reference proteome</keyword>
<comment type="caution">
    <text evidence="9">The sequence shown here is derived from an EMBL/GenBank/DDBJ whole genome shotgun (WGS) entry which is preliminary data.</text>
</comment>
<dbReference type="InterPro" id="IPR005017">
    <property type="entry name" value="OMPP1/FadL/TodX"/>
</dbReference>
<protein>
    <submittedName>
        <fullName evidence="9">Long-chain fatty acid transport protein</fullName>
    </submittedName>
</protein>
<evidence type="ECO:0000256" key="1">
    <source>
        <dbReference type="ARBA" id="ARBA00004571"/>
    </source>
</evidence>
<dbReference type="GO" id="GO:0009279">
    <property type="term" value="C:cell outer membrane"/>
    <property type="evidence" value="ECO:0007669"/>
    <property type="project" value="UniProtKB-SubCell"/>
</dbReference>
<dbReference type="PANTHER" id="PTHR35093:SF8">
    <property type="entry name" value="OUTER MEMBRANE PROTEIN NMB0088-RELATED"/>
    <property type="match status" value="1"/>
</dbReference>
<evidence type="ECO:0000256" key="2">
    <source>
        <dbReference type="ARBA" id="ARBA00008163"/>
    </source>
</evidence>
<feature type="chain" id="PRO_5020327136" evidence="8">
    <location>
        <begin position="20"/>
        <end position="391"/>
    </location>
</feature>
<evidence type="ECO:0000256" key="3">
    <source>
        <dbReference type="ARBA" id="ARBA00022452"/>
    </source>
</evidence>
<organism evidence="9 10">
    <name type="scientific">Scandinavium goeteborgense</name>
    <dbReference type="NCBI Taxonomy" id="1851514"/>
    <lineage>
        <taxon>Bacteria</taxon>
        <taxon>Pseudomonadati</taxon>
        <taxon>Pseudomonadota</taxon>
        <taxon>Gammaproteobacteria</taxon>
        <taxon>Enterobacterales</taxon>
        <taxon>Enterobacteriaceae</taxon>
        <taxon>Scandinavium</taxon>
    </lineage>
</organism>
<evidence type="ECO:0000256" key="4">
    <source>
        <dbReference type="ARBA" id="ARBA00022692"/>
    </source>
</evidence>